<reference evidence="2 3" key="2">
    <citation type="submission" date="2024-07" db="EMBL/GenBank/DDBJ databases">
        <authorList>
            <person name="Akdeniz Z."/>
        </authorList>
    </citation>
    <scope>NUCLEOTIDE SEQUENCE [LARGE SCALE GENOMIC DNA]</scope>
</reference>
<evidence type="ECO:0000313" key="2">
    <source>
        <dbReference type="EMBL" id="CAL6106876.1"/>
    </source>
</evidence>
<evidence type="ECO:0000313" key="3">
    <source>
        <dbReference type="Proteomes" id="UP001642409"/>
    </source>
</evidence>
<reference evidence="1" key="1">
    <citation type="submission" date="2023-06" db="EMBL/GenBank/DDBJ databases">
        <authorList>
            <person name="Kurt Z."/>
        </authorList>
    </citation>
    <scope>NUCLEOTIDE SEQUENCE</scope>
</reference>
<organism evidence="1">
    <name type="scientific">Hexamita inflata</name>
    <dbReference type="NCBI Taxonomy" id="28002"/>
    <lineage>
        <taxon>Eukaryota</taxon>
        <taxon>Metamonada</taxon>
        <taxon>Diplomonadida</taxon>
        <taxon>Hexamitidae</taxon>
        <taxon>Hexamitinae</taxon>
        <taxon>Hexamita</taxon>
    </lineage>
</organism>
<dbReference type="EMBL" id="CAXDID020000619">
    <property type="protein sequence ID" value="CAL6106876.1"/>
    <property type="molecule type" value="Genomic_DNA"/>
</dbReference>
<keyword evidence="3" id="KW-1185">Reference proteome</keyword>
<sequence>MLPKLQFELNQKLGYMLQPLQKLSPPILFDHKKPLSYLYQDLTDKKVNVDEIIRKVANSSAFDPEIRNFIMETFDSIANSNIMDKMIAKEKQIKADQQMKLKQNEETLKKLKEETEIKVKWPNQNPILNKLNQVDKMKNAENAVNEEKIIKAREKFEAVRKIAKQACKDILGEFDE</sequence>
<dbReference type="Proteomes" id="UP001642409">
    <property type="component" value="Unassembled WGS sequence"/>
</dbReference>
<dbReference type="AlphaFoldDB" id="A0AA86NSX9"/>
<evidence type="ECO:0000313" key="1">
    <source>
        <dbReference type="EMBL" id="CAI9924589.1"/>
    </source>
</evidence>
<comment type="caution">
    <text evidence="1">The sequence shown here is derived from an EMBL/GenBank/DDBJ whole genome shotgun (WGS) entry which is preliminary data.</text>
</comment>
<gene>
    <name evidence="1" type="ORF">HINF_LOCUS12234</name>
    <name evidence="2" type="ORF">HINF_LOCUS74039</name>
</gene>
<dbReference type="EMBL" id="CATOUU010000316">
    <property type="protein sequence ID" value="CAI9924589.1"/>
    <property type="molecule type" value="Genomic_DNA"/>
</dbReference>
<proteinExistence type="predicted"/>
<accession>A0AA86NSX9</accession>
<protein>
    <submittedName>
        <fullName evidence="2">Hypothetical_protein</fullName>
    </submittedName>
</protein>
<name>A0AA86NSX9_9EUKA</name>